<dbReference type="InterPro" id="IPR011249">
    <property type="entry name" value="Metalloenz_LuxS/M16"/>
</dbReference>
<dbReference type="Gene3D" id="3.30.830.10">
    <property type="entry name" value="Metalloenzyme, LuxS/M16 peptidase-like"/>
    <property type="match status" value="2"/>
</dbReference>
<dbReference type="InterPro" id="IPR050361">
    <property type="entry name" value="MPP/UQCRC_Complex"/>
</dbReference>
<evidence type="ECO:0000259" key="3">
    <source>
        <dbReference type="Pfam" id="PF00675"/>
    </source>
</evidence>
<dbReference type="InterPro" id="IPR011765">
    <property type="entry name" value="Pept_M16_N"/>
</dbReference>
<dbReference type="SUPFAM" id="SSF63411">
    <property type="entry name" value="LuxS/MPP-like metallohydrolase"/>
    <property type="match status" value="2"/>
</dbReference>
<reference evidence="5 6" key="1">
    <citation type="journal article" date="2024" name="BMC Biol.">
        <title>Comparative genomics of Ascetosporea gives new insight into the evolutionary basis for animal parasitism in Rhizaria.</title>
        <authorList>
            <person name="Hiltunen Thoren M."/>
            <person name="Onut-Brannstrom I."/>
            <person name="Alfjorden A."/>
            <person name="Peckova H."/>
            <person name="Swords F."/>
            <person name="Hooper C."/>
            <person name="Holzer A.S."/>
            <person name="Bass D."/>
            <person name="Burki F."/>
        </authorList>
    </citation>
    <scope>NUCLEOTIDE SEQUENCE [LARGE SCALE GENOMIC DNA]</scope>
    <source>
        <strain evidence="5">20-A016</strain>
    </source>
</reference>
<dbReference type="Pfam" id="PF00675">
    <property type="entry name" value="Peptidase_M16"/>
    <property type="match status" value="1"/>
</dbReference>
<evidence type="ECO:0000256" key="1">
    <source>
        <dbReference type="ARBA" id="ARBA00002123"/>
    </source>
</evidence>
<feature type="domain" description="Peptidase M16 N-terminal" evidence="3">
    <location>
        <begin position="65"/>
        <end position="207"/>
    </location>
</feature>
<accession>A0ABV2AFN1</accession>
<dbReference type="InterPro" id="IPR007863">
    <property type="entry name" value="Peptidase_M16_C"/>
</dbReference>
<dbReference type="Proteomes" id="UP001439008">
    <property type="component" value="Unassembled WGS sequence"/>
</dbReference>
<evidence type="ECO:0000259" key="4">
    <source>
        <dbReference type="Pfam" id="PF05193"/>
    </source>
</evidence>
<evidence type="ECO:0000313" key="5">
    <source>
        <dbReference type="EMBL" id="MES1918460.1"/>
    </source>
</evidence>
<dbReference type="PANTHER" id="PTHR11851">
    <property type="entry name" value="METALLOPROTEASE"/>
    <property type="match status" value="1"/>
</dbReference>
<comment type="caution">
    <text evidence="5">The sequence shown here is derived from an EMBL/GenBank/DDBJ whole genome shotgun (WGS) entry which is preliminary data.</text>
</comment>
<comment type="similarity">
    <text evidence="2">Belongs to the peptidase M16 family.</text>
</comment>
<dbReference type="EMBL" id="JBDODL010000065">
    <property type="protein sequence ID" value="MES1918460.1"/>
    <property type="molecule type" value="Genomic_DNA"/>
</dbReference>
<protein>
    <recommendedName>
        <fullName evidence="7">Mitochondrial processing peptidase alpha subunit</fullName>
    </recommendedName>
</protein>
<evidence type="ECO:0008006" key="7">
    <source>
        <dbReference type="Google" id="ProtNLM"/>
    </source>
</evidence>
<dbReference type="Pfam" id="PF05193">
    <property type="entry name" value="Peptidase_M16_C"/>
    <property type="match status" value="1"/>
</dbReference>
<gene>
    <name evidence="5" type="ORF">MHBO_000426</name>
</gene>
<sequence>MLSKFAKKHYIKTNNIRFRTFFTGKSSMPRVELTKEFPIESNLNPEKKLSMDPVVSKLRNGINIASRETLSPMASICLAVKTGYTFEDKHFYGRTHFLAKTAFTSTEETSTFSINQQLERTGAKINTLVDRDGILYNVDVLKKFVPTVLHIMSDSLFNPAFHGHELNNICFNHQNALKEIPSDQQLEDDIHLAAYGLKGPGLPLMAPRAILDKMRKPQLVDFHSKLMRPERISIGAMGVDAAAFKNSAEEFFGGKKSSEKKETEDFKGVETYVGGEVRHNDVDTGKETFITVALKTDGTLSNEIPKICIFSALLGGGQSFSVGGPGKGMTSRLYKEMVVRTPGCSSSASLAHIHSTSGLFGITASCDYDNARAVSKALLKQIRDIAEAKLLTYEEMERARNAAMSQFLTSASNREIMAEDYARQLLYFGKIYGIEEMKKQLKAVTKEDMINAAKRWLSSKPSVAVRGNVLDVPSYRDIEKELQTQFC</sequence>
<organism evidence="5 6">
    <name type="scientific">Bonamia ostreae</name>
    <dbReference type="NCBI Taxonomy" id="126728"/>
    <lineage>
        <taxon>Eukaryota</taxon>
        <taxon>Sar</taxon>
        <taxon>Rhizaria</taxon>
        <taxon>Endomyxa</taxon>
        <taxon>Ascetosporea</taxon>
        <taxon>Haplosporida</taxon>
        <taxon>Bonamia</taxon>
    </lineage>
</organism>
<keyword evidence="6" id="KW-1185">Reference proteome</keyword>
<feature type="domain" description="Peptidase M16 C-terminal" evidence="4">
    <location>
        <begin position="217"/>
        <end position="402"/>
    </location>
</feature>
<dbReference type="PANTHER" id="PTHR11851:SF49">
    <property type="entry name" value="MITOCHONDRIAL-PROCESSING PEPTIDASE SUBUNIT ALPHA"/>
    <property type="match status" value="1"/>
</dbReference>
<evidence type="ECO:0000313" key="6">
    <source>
        <dbReference type="Proteomes" id="UP001439008"/>
    </source>
</evidence>
<comment type="function">
    <text evidence="1">Substrate recognition and binding subunit of the essential mitochondrial processing protease (MPP), which cleaves the mitochondrial sequence off newly imported precursors proteins.</text>
</comment>
<evidence type="ECO:0000256" key="2">
    <source>
        <dbReference type="ARBA" id="ARBA00007261"/>
    </source>
</evidence>
<proteinExistence type="inferred from homology"/>
<name>A0ABV2AFN1_9EUKA</name>